<dbReference type="GO" id="GO:0009252">
    <property type="term" value="P:peptidoglycan biosynthetic process"/>
    <property type="evidence" value="ECO:0007669"/>
    <property type="project" value="UniProtKB-UniPathway"/>
</dbReference>
<evidence type="ECO:0000313" key="14">
    <source>
        <dbReference type="EMBL" id="ARQ01853.1"/>
    </source>
</evidence>
<feature type="signal peptide" evidence="13">
    <location>
        <begin position="1"/>
        <end position="23"/>
    </location>
</feature>
<keyword evidence="15" id="KW-1185">Reference proteome</keyword>
<evidence type="ECO:0000313" key="15">
    <source>
        <dbReference type="Proteomes" id="UP000194137"/>
    </source>
</evidence>
<evidence type="ECO:0000256" key="9">
    <source>
        <dbReference type="ARBA" id="ARBA00023268"/>
    </source>
</evidence>
<keyword evidence="13" id="KW-0732">Signal</keyword>
<dbReference type="RefSeq" id="WP_086090248.1">
    <property type="nucleotide sequence ID" value="NZ_CP021112.1"/>
</dbReference>
<comment type="catalytic activity">
    <reaction evidence="11">
        <text>[GlcNAc-(1-&gt;4)-Mur2Ac(oyl-L-Ala-gamma-D-Glu-L-Lys-D-Ala-D-Ala)](n)-di-trans,octa-cis-undecaprenyl diphosphate + beta-D-GlcNAc-(1-&gt;4)-Mur2Ac(oyl-L-Ala-gamma-D-Glu-L-Lys-D-Ala-D-Ala)-di-trans,octa-cis-undecaprenyl diphosphate = [GlcNAc-(1-&gt;4)-Mur2Ac(oyl-L-Ala-gamma-D-Glu-L-Lys-D-Ala-D-Ala)](n+1)-di-trans,octa-cis-undecaprenyl diphosphate + di-trans,octa-cis-undecaprenyl diphosphate + H(+)</text>
        <dbReference type="Rhea" id="RHEA:23708"/>
        <dbReference type="Rhea" id="RHEA-COMP:9602"/>
        <dbReference type="Rhea" id="RHEA-COMP:9603"/>
        <dbReference type="ChEBI" id="CHEBI:15378"/>
        <dbReference type="ChEBI" id="CHEBI:58405"/>
        <dbReference type="ChEBI" id="CHEBI:60033"/>
        <dbReference type="ChEBI" id="CHEBI:78435"/>
        <dbReference type="EC" id="2.4.99.28"/>
    </reaction>
</comment>
<dbReference type="InterPro" id="IPR001264">
    <property type="entry name" value="Glyco_trans_51"/>
</dbReference>
<feature type="compositionally biased region" description="Basic and acidic residues" evidence="12">
    <location>
        <begin position="204"/>
        <end position="220"/>
    </location>
</feature>
<comment type="similarity">
    <text evidence="3">In the N-terminal section; belongs to the glycosyltransferase 51 family.</text>
</comment>
<dbReference type="Pfam" id="PF06832">
    <property type="entry name" value="BiPBP_C"/>
    <property type="match status" value="1"/>
</dbReference>
<evidence type="ECO:0000256" key="4">
    <source>
        <dbReference type="ARBA" id="ARBA00022645"/>
    </source>
</evidence>
<evidence type="ECO:0000256" key="12">
    <source>
        <dbReference type="SAM" id="MobiDB-lite"/>
    </source>
</evidence>
<accession>A0A1W6ZX12</accession>
<dbReference type="EC" id="2.4.99.28" evidence="10"/>
<evidence type="ECO:0000256" key="7">
    <source>
        <dbReference type="ARBA" id="ARBA00022679"/>
    </source>
</evidence>
<dbReference type="Proteomes" id="UP000194137">
    <property type="component" value="Chromosome"/>
</dbReference>
<evidence type="ECO:0000256" key="8">
    <source>
        <dbReference type="ARBA" id="ARBA00022801"/>
    </source>
</evidence>
<feature type="chain" id="PRO_5043422247" description="peptidoglycan glycosyltransferase" evidence="13">
    <location>
        <begin position="24"/>
        <end position="687"/>
    </location>
</feature>
<keyword evidence="5" id="KW-0645">Protease</keyword>
<proteinExistence type="inferred from homology"/>
<dbReference type="Pfam" id="PF00912">
    <property type="entry name" value="Transgly"/>
    <property type="match status" value="1"/>
</dbReference>
<dbReference type="GO" id="GO:0008955">
    <property type="term" value="F:peptidoglycan glycosyltransferase activity"/>
    <property type="evidence" value="ECO:0007669"/>
    <property type="project" value="UniProtKB-EC"/>
</dbReference>
<dbReference type="InterPro" id="IPR036950">
    <property type="entry name" value="PBP_transglycosylase"/>
</dbReference>
<dbReference type="Gene3D" id="1.10.3810.10">
    <property type="entry name" value="Biosynthetic peptidoglycan transglycosylase-like"/>
    <property type="match status" value="1"/>
</dbReference>
<dbReference type="PANTHER" id="PTHR32282:SF15">
    <property type="entry name" value="PENICILLIN-BINDING PROTEIN 1C"/>
    <property type="match status" value="1"/>
</dbReference>
<dbReference type="PANTHER" id="PTHR32282">
    <property type="entry name" value="BINDING PROTEIN TRANSPEPTIDASE, PUTATIVE-RELATED"/>
    <property type="match status" value="1"/>
</dbReference>
<keyword evidence="6" id="KW-0328">Glycosyltransferase</keyword>
<evidence type="ECO:0000256" key="13">
    <source>
        <dbReference type="SAM" id="SignalP"/>
    </source>
</evidence>
<sequence>MRYGRLILAIASTALTCAMLAFAIWAATLPPLVNTASIDYSTEVLDREGRLLRAYATEDGRWRLKARAEDVDPRFLAMLIAYEDKRFYEHYGVDPLAMARAAWQLVVHGEIVSGASTLSMQVARLLEPRKERTLLAKLKQMVRAIELERKFSKDEILSLYLSLAPYGGNLEGIRSASLAYFDKEPKRLSRAEAALLVALPQSPEARRPDRSPERAQHARDRVLDRIADDVGIPADEIAQAKKDPVPTSRKSMPALAPHAADQVVLSLPQQKRHELTIDARMQQALEILARERAPTFGADVSIAILVVDHASGEILARVASADYFDLHRAGQVDMTQGLRSPGSALKPFIYGLAFEDGVVHPDTLIDDKPVRYGNYAPENFDLTFQGTLPVRKALQLSLNVPAVALLDRVGASRLTARLTQAGGQLTLPKGEVPGLAMGLGGVGVTLSDLTMLYTGLARQGSTIPLVERKADVALARPPRRLLDPVAAWYVSNVLLGTPPPENAARNRIAFKTGTSYGYRDAWAVGFDGRRTIGVWVGRPDGVPVPGILGRTAAAPILFDAFARLGDLPALLPPAPKGAIFAANGKLPLPLQRFSPDGTMGRKREQVRIMFPPHGARLELASNGSRPEPVALKISGGAEPLTILVNGVPQQRISGGRTVFFHPDGPGFVRLTVVDGKGAADSVLVRLQ</sequence>
<evidence type="ECO:0000256" key="1">
    <source>
        <dbReference type="ARBA" id="ARBA00004752"/>
    </source>
</evidence>
<evidence type="ECO:0000256" key="3">
    <source>
        <dbReference type="ARBA" id="ARBA00007739"/>
    </source>
</evidence>
<dbReference type="NCBIfam" id="TIGR02073">
    <property type="entry name" value="PBP_1c"/>
    <property type="match status" value="1"/>
</dbReference>
<dbReference type="GO" id="GO:0008658">
    <property type="term" value="F:penicillin binding"/>
    <property type="evidence" value="ECO:0007669"/>
    <property type="project" value="InterPro"/>
</dbReference>
<evidence type="ECO:0000256" key="10">
    <source>
        <dbReference type="ARBA" id="ARBA00044770"/>
    </source>
</evidence>
<evidence type="ECO:0000256" key="11">
    <source>
        <dbReference type="ARBA" id="ARBA00049902"/>
    </source>
</evidence>
<comment type="similarity">
    <text evidence="2">In the C-terminal section; belongs to the transpeptidase family.</text>
</comment>
<gene>
    <name evidence="14" type="ORF">CAK95_24215</name>
</gene>
<dbReference type="UniPathway" id="UPA00219"/>
<dbReference type="SUPFAM" id="SSF56601">
    <property type="entry name" value="beta-lactamase/transpeptidase-like"/>
    <property type="match status" value="1"/>
</dbReference>
<dbReference type="Pfam" id="PF00905">
    <property type="entry name" value="Transpeptidase"/>
    <property type="match status" value="1"/>
</dbReference>
<protein>
    <recommendedName>
        <fullName evidence="10">peptidoglycan glycosyltransferase</fullName>
        <ecNumber evidence="10">2.4.99.28</ecNumber>
    </recommendedName>
</protein>
<dbReference type="InterPro" id="IPR001460">
    <property type="entry name" value="PCN-bd_Tpept"/>
</dbReference>
<dbReference type="AlphaFoldDB" id="A0A1W6ZX12"/>
<dbReference type="InterPro" id="IPR009647">
    <property type="entry name" value="PBP_C"/>
</dbReference>
<reference evidence="14 15" key="1">
    <citation type="submission" date="2017-05" db="EMBL/GenBank/DDBJ databases">
        <title>Full genome sequence of Pseudorhodoplanes sinuspersici.</title>
        <authorList>
            <person name="Dastgheib S.M.M."/>
            <person name="Shavandi M."/>
            <person name="Tirandaz H."/>
        </authorList>
    </citation>
    <scope>NUCLEOTIDE SEQUENCE [LARGE SCALE GENOMIC DNA]</scope>
    <source>
        <strain evidence="14 15">RIPI110</strain>
    </source>
</reference>
<keyword evidence="4" id="KW-0121">Carboxypeptidase</keyword>
<keyword evidence="9" id="KW-0511">Multifunctional enzyme</keyword>
<dbReference type="OrthoDB" id="9766909at2"/>
<evidence type="ECO:0000256" key="5">
    <source>
        <dbReference type="ARBA" id="ARBA00022670"/>
    </source>
</evidence>
<name>A0A1W6ZX12_9HYPH</name>
<feature type="region of interest" description="Disordered" evidence="12">
    <location>
        <begin position="200"/>
        <end position="220"/>
    </location>
</feature>
<dbReference type="InterPro" id="IPR012338">
    <property type="entry name" value="Beta-lactam/transpept-like"/>
</dbReference>
<dbReference type="GO" id="GO:0004180">
    <property type="term" value="F:carboxypeptidase activity"/>
    <property type="evidence" value="ECO:0007669"/>
    <property type="project" value="UniProtKB-KW"/>
</dbReference>
<keyword evidence="8" id="KW-0378">Hydrolase</keyword>
<dbReference type="KEGG" id="psin:CAK95_24215"/>
<organism evidence="14 15">
    <name type="scientific">Pseudorhodoplanes sinuspersici</name>
    <dbReference type="NCBI Taxonomy" id="1235591"/>
    <lineage>
        <taxon>Bacteria</taxon>
        <taxon>Pseudomonadati</taxon>
        <taxon>Pseudomonadota</taxon>
        <taxon>Alphaproteobacteria</taxon>
        <taxon>Hyphomicrobiales</taxon>
        <taxon>Pseudorhodoplanes</taxon>
    </lineage>
</organism>
<comment type="pathway">
    <text evidence="1">Cell wall biogenesis; peptidoglycan biosynthesis.</text>
</comment>
<evidence type="ECO:0000256" key="6">
    <source>
        <dbReference type="ARBA" id="ARBA00022676"/>
    </source>
</evidence>
<dbReference type="GO" id="GO:0006508">
    <property type="term" value="P:proteolysis"/>
    <property type="evidence" value="ECO:0007669"/>
    <property type="project" value="UniProtKB-KW"/>
</dbReference>
<dbReference type="GO" id="GO:0030288">
    <property type="term" value="C:outer membrane-bounded periplasmic space"/>
    <property type="evidence" value="ECO:0007669"/>
    <property type="project" value="TreeGrafter"/>
</dbReference>
<dbReference type="InterPro" id="IPR011815">
    <property type="entry name" value="PBP_1c"/>
</dbReference>
<dbReference type="InterPro" id="IPR050396">
    <property type="entry name" value="Glycosyltr_51/Transpeptidase"/>
</dbReference>
<keyword evidence="7" id="KW-0808">Transferase</keyword>
<dbReference type="STRING" id="1235591.CAK95_24215"/>
<dbReference type="SUPFAM" id="SSF53955">
    <property type="entry name" value="Lysozyme-like"/>
    <property type="match status" value="1"/>
</dbReference>
<evidence type="ECO:0000256" key="2">
    <source>
        <dbReference type="ARBA" id="ARBA00007090"/>
    </source>
</evidence>
<dbReference type="EMBL" id="CP021112">
    <property type="protein sequence ID" value="ARQ01853.1"/>
    <property type="molecule type" value="Genomic_DNA"/>
</dbReference>
<dbReference type="InterPro" id="IPR023346">
    <property type="entry name" value="Lysozyme-like_dom_sf"/>
</dbReference>
<dbReference type="Gene3D" id="3.40.710.10">
    <property type="entry name" value="DD-peptidase/beta-lactamase superfamily"/>
    <property type="match status" value="1"/>
</dbReference>